<dbReference type="EMBL" id="AQQO01000048">
    <property type="protein sequence ID" value="EON88893.1"/>
    <property type="molecule type" value="Genomic_DNA"/>
</dbReference>
<dbReference type="InterPro" id="IPR012340">
    <property type="entry name" value="NA-bd_OB-fold"/>
</dbReference>
<name>R8ARE4_PLESH</name>
<comment type="caution">
    <text evidence="1">The sequence shown here is derived from an EMBL/GenBank/DDBJ whole genome shotgun (WGS) entry which is preliminary data.</text>
</comment>
<protein>
    <recommendedName>
        <fullName evidence="3">CSD domain-containing protein</fullName>
    </recommendedName>
</protein>
<keyword evidence="2" id="KW-1185">Reference proteome</keyword>
<gene>
    <name evidence="1" type="ORF">PLESHI_08254</name>
</gene>
<dbReference type="SUPFAM" id="SSF50249">
    <property type="entry name" value="Nucleic acid-binding proteins"/>
    <property type="match status" value="1"/>
</dbReference>
<evidence type="ECO:0008006" key="3">
    <source>
        <dbReference type="Google" id="ProtNLM"/>
    </source>
</evidence>
<dbReference type="HOGENOM" id="CLU_184471_0_0_6"/>
<evidence type="ECO:0000313" key="2">
    <source>
        <dbReference type="Proteomes" id="UP000014012"/>
    </source>
</evidence>
<dbReference type="AlphaFoldDB" id="R8ARE4"/>
<accession>R8ARE4</accession>
<dbReference type="Proteomes" id="UP000014012">
    <property type="component" value="Unassembled WGS sequence"/>
</dbReference>
<dbReference type="Gene3D" id="2.40.50.140">
    <property type="entry name" value="Nucleic acid-binding proteins"/>
    <property type="match status" value="1"/>
</dbReference>
<organism evidence="1 2">
    <name type="scientific">Plesiomonas shigelloides 302-73</name>
    <dbReference type="NCBI Taxonomy" id="1315976"/>
    <lineage>
        <taxon>Bacteria</taxon>
        <taxon>Pseudomonadati</taxon>
        <taxon>Pseudomonadota</taxon>
        <taxon>Gammaproteobacteria</taxon>
        <taxon>Enterobacterales</taxon>
        <taxon>Enterobacteriaceae</taxon>
        <taxon>Plesiomonas</taxon>
    </lineage>
</organism>
<dbReference type="OrthoDB" id="5822259at2"/>
<proteinExistence type="predicted"/>
<reference evidence="1 2" key="1">
    <citation type="journal article" date="2013" name="Genome Announc.">
        <title>Genome Sequence of Plesiomonas shigelloides Strain 302-73 (Serotype O1).</title>
        <authorList>
            <person name="Pique N."/>
            <person name="Aquilini E."/>
            <person name="Alioto T."/>
            <person name="Minana-Galbis D."/>
            <person name="Tomas J.M."/>
        </authorList>
    </citation>
    <scope>NUCLEOTIDE SEQUENCE [LARGE SCALE GENOMIC DNA]</scope>
    <source>
        <strain evidence="1 2">302-73</strain>
    </source>
</reference>
<evidence type="ECO:0000313" key="1">
    <source>
        <dbReference type="EMBL" id="EON88893.1"/>
    </source>
</evidence>
<sequence>MVHTGIVRSFSPETRQGVITCDLGGDVHFSAEHVHCKKLPQTGYMVEFKYDESAAGMWAMDIRFL</sequence>